<name>A0A6S6SHJ7_9GAMM</name>
<dbReference type="EMBL" id="CACVAY010000012">
    <property type="protein sequence ID" value="CAA6802415.1"/>
    <property type="molecule type" value="Genomic_DNA"/>
</dbReference>
<organism evidence="1">
    <name type="scientific">uncultured Thiotrichaceae bacterium</name>
    <dbReference type="NCBI Taxonomy" id="298394"/>
    <lineage>
        <taxon>Bacteria</taxon>
        <taxon>Pseudomonadati</taxon>
        <taxon>Pseudomonadota</taxon>
        <taxon>Gammaproteobacteria</taxon>
        <taxon>Thiotrichales</taxon>
        <taxon>Thiotrichaceae</taxon>
        <taxon>environmental samples</taxon>
    </lineage>
</organism>
<evidence type="ECO:0008006" key="2">
    <source>
        <dbReference type="Google" id="ProtNLM"/>
    </source>
</evidence>
<dbReference type="AlphaFoldDB" id="A0A6S6SHJ7"/>
<sequence>MNNLPNRQQQIIQIHASLIHLVVDSIHNPDLSKPLDDVLKLSSDNGWTQLVEAIRKVISGERNIQVFLSLDEEDKAIVQAIIDGIINPATLPPKEEQRGDPTMAAPGLAKMIHDAATGNAQALSILANMSEQMSQAGGDMSRMGGIMKRLVDGERDPDILCRGMAEQGRSLVNSILDELALHTAH</sequence>
<evidence type="ECO:0000313" key="1">
    <source>
        <dbReference type="EMBL" id="CAA6802415.1"/>
    </source>
</evidence>
<reference evidence="1" key="1">
    <citation type="submission" date="2020-01" db="EMBL/GenBank/DDBJ databases">
        <authorList>
            <person name="Meier V. D."/>
            <person name="Meier V D."/>
        </authorList>
    </citation>
    <scope>NUCLEOTIDE SEQUENCE</scope>
    <source>
        <strain evidence="1">HLG_WM_MAG_07</strain>
    </source>
</reference>
<gene>
    <name evidence="1" type="ORF">HELGO_WM10914</name>
</gene>
<proteinExistence type="predicted"/>
<accession>A0A6S6SHJ7</accession>
<protein>
    <recommendedName>
        <fullName evidence="2">DUF1641 domain-containing protein</fullName>
    </recommendedName>
</protein>